<dbReference type="EMBL" id="JACSNR010000002">
    <property type="protein sequence ID" value="MBM6922774.1"/>
    <property type="molecule type" value="Genomic_DNA"/>
</dbReference>
<name>A0ABS2GM22_9FIRM</name>
<organism evidence="4 5">
    <name type="scientific">Hydrogenoanaerobacterium saccharovorans</name>
    <dbReference type="NCBI Taxonomy" id="474960"/>
    <lineage>
        <taxon>Bacteria</taxon>
        <taxon>Bacillati</taxon>
        <taxon>Bacillota</taxon>
        <taxon>Clostridia</taxon>
        <taxon>Eubacteriales</taxon>
        <taxon>Oscillospiraceae</taxon>
        <taxon>Hydrogenoanaerobacterium</taxon>
    </lineage>
</organism>
<gene>
    <name evidence="4" type="ORF">H9X81_03575</name>
</gene>
<protein>
    <submittedName>
        <fullName evidence="4">Homocysteine S-methyltransferase family protein</fullName>
    </submittedName>
</protein>
<dbReference type="Pfam" id="PF02574">
    <property type="entry name" value="S-methyl_trans"/>
    <property type="match status" value="1"/>
</dbReference>
<keyword evidence="5" id="KW-1185">Reference proteome</keyword>
<reference evidence="4 5" key="1">
    <citation type="journal article" date="2021" name="Sci. Rep.">
        <title>The distribution of antibiotic resistance genes in chicken gut microbiota commensals.</title>
        <authorList>
            <person name="Juricova H."/>
            <person name="Matiasovicova J."/>
            <person name="Kubasova T."/>
            <person name="Cejkova D."/>
            <person name="Rychlik I."/>
        </authorList>
    </citation>
    <scope>NUCLEOTIDE SEQUENCE [LARGE SCALE GENOMIC DNA]</scope>
    <source>
        <strain evidence="4 5">An564</strain>
    </source>
</reference>
<dbReference type="Proteomes" id="UP000724149">
    <property type="component" value="Unassembled WGS sequence"/>
</dbReference>
<comment type="caution">
    <text evidence="4">The sequence shown here is derived from an EMBL/GenBank/DDBJ whole genome shotgun (WGS) entry which is preliminary data.</text>
</comment>
<evidence type="ECO:0000256" key="1">
    <source>
        <dbReference type="ARBA" id="ARBA00022603"/>
    </source>
</evidence>
<dbReference type="Gene3D" id="3.20.20.330">
    <property type="entry name" value="Homocysteine-binding-like domain"/>
    <property type="match status" value="1"/>
</dbReference>
<evidence type="ECO:0000313" key="5">
    <source>
        <dbReference type="Proteomes" id="UP000724149"/>
    </source>
</evidence>
<keyword evidence="2" id="KW-0808">Transferase</keyword>
<accession>A0ABS2GM22</accession>
<dbReference type="InterPro" id="IPR036589">
    <property type="entry name" value="HCY_dom_sf"/>
</dbReference>
<sequence>MKDYPPLPDGLPRVLSASSALTACPDSVCPVLDAPELEELNGSPDRWIAGRLRRLPLRNEDNEPRRIRDLSAGYAEQGFELRRLGARLLLADGVTSVAEARAAVLGGRQTGLPVMICVELDDEGETPEGVPFASILASVQHLGVAAVGFRCSGDRIDTLSILGQHAAFAAVPLMPVLRSRGRSPEEIQVHAMQALRAGGDLFLLGNSIDDAQLAAAEEALADFRPTDRVIEQDRETLFMACEAEAFYLQPDGLSFCEPIPCQYDMGADILEAEAQGCDVLKVYVDSPEDAENFAENSHMIRLPVCISSHHEVALEMALMEYNGRAFVDLQSELTDSELYTLAKGYGAVVV</sequence>
<feature type="domain" description="Hcy-binding" evidence="3">
    <location>
        <begin position="66"/>
        <end position="160"/>
    </location>
</feature>
<dbReference type="SUPFAM" id="SSF82282">
    <property type="entry name" value="Homocysteine S-methyltransferase"/>
    <property type="match status" value="1"/>
</dbReference>
<evidence type="ECO:0000313" key="4">
    <source>
        <dbReference type="EMBL" id="MBM6922774.1"/>
    </source>
</evidence>
<dbReference type="InterPro" id="IPR003726">
    <property type="entry name" value="HCY_dom"/>
</dbReference>
<evidence type="ECO:0000259" key="3">
    <source>
        <dbReference type="Pfam" id="PF02574"/>
    </source>
</evidence>
<evidence type="ECO:0000256" key="2">
    <source>
        <dbReference type="ARBA" id="ARBA00022679"/>
    </source>
</evidence>
<dbReference type="PROSITE" id="PS51257">
    <property type="entry name" value="PROKAR_LIPOPROTEIN"/>
    <property type="match status" value="1"/>
</dbReference>
<dbReference type="RefSeq" id="WP_204719871.1">
    <property type="nucleotide sequence ID" value="NZ_JACSNR010000002.1"/>
</dbReference>
<keyword evidence="1" id="KW-0489">Methyltransferase</keyword>
<proteinExistence type="predicted"/>